<feature type="transmembrane region" description="Helical" evidence="1">
    <location>
        <begin position="338"/>
        <end position="356"/>
    </location>
</feature>
<organism evidence="2 3">
    <name type="scientific">Saprolegnia diclina (strain VS20)</name>
    <dbReference type="NCBI Taxonomy" id="1156394"/>
    <lineage>
        <taxon>Eukaryota</taxon>
        <taxon>Sar</taxon>
        <taxon>Stramenopiles</taxon>
        <taxon>Oomycota</taxon>
        <taxon>Saprolegniomycetes</taxon>
        <taxon>Saprolegniales</taxon>
        <taxon>Saprolegniaceae</taxon>
        <taxon>Saprolegnia</taxon>
    </lineage>
</organism>
<feature type="transmembrane region" description="Helical" evidence="1">
    <location>
        <begin position="32"/>
        <end position="48"/>
    </location>
</feature>
<dbReference type="InParanoid" id="T0PZZ6"/>
<gene>
    <name evidence="2" type="ORF">SDRG_15518</name>
</gene>
<keyword evidence="1" id="KW-1133">Transmembrane helix</keyword>
<reference evidence="2 3" key="1">
    <citation type="submission" date="2012-04" db="EMBL/GenBank/DDBJ databases">
        <title>The Genome Sequence of Saprolegnia declina VS20.</title>
        <authorList>
            <consortium name="The Broad Institute Genome Sequencing Platform"/>
            <person name="Russ C."/>
            <person name="Nusbaum C."/>
            <person name="Tyler B."/>
            <person name="van West P."/>
            <person name="Dieguez-Uribeondo J."/>
            <person name="de Bruijn I."/>
            <person name="Tripathy S."/>
            <person name="Jiang R."/>
            <person name="Young S.K."/>
            <person name="Zeng Q."/>
            <person name="Gargeya S."/>
            <person name="Fitzgerald M."/>
            <person name="Haas B."/>
            <person name="Abouelleil A."/>
            <person name="Alvarado L."/>
            <person name="Arachchi H.M."/>
            <person name="Berlin A."/>
            <person name="Chapman S.B."/>
            <person name="Goldberg J."/>
            <person name="Griggs A."/>
            <person name="Gujja S."/>
            <person name="Hansen M."/>
            <person name="Howarth C."/>
            <person name="Imamovic A."/>
            <person name="Larimer J."/>
            <person name="McCowen C."/>
            <person name="Montmayeur A."/>
            <person name="Murphy C."/>
            <person name="Neiman D."/>
            <person name="Pearson M."/>
            <person name="Priest M."/>
            <person name="Roberts A."/>
            <person name="Saif S."/>
            <person name="Shea T."/>
            <person name="Sisk P."/>
            <person name="Sykes S."/>
            <person name="Wortman J."/>
            <person name="Nusbaum C."/>
            <person name="Birren B."/>
        </authorList>
    </citation>
    <scope>NUCLEOTIDE SEQUENCE [LARGE SCALE GENOMIC DNA]</scope>
    <source>
        <strain evidence="2 3">VS20</strain>
    </source>
</reference>
<proteinExistence type="predicted"/>
<evidence type="ECO:0000256" key="1">
    <source>
        <dbReference type="SAM" id="Phobius"/>
    </source>
</evidence>
<dbReference type="VEuPathDB" id="FungiDB:SDRG_15518"/>
<keyword evidence="3" id="KW-1185">Reference proteome</keyword>
<dbReference type="AlphaFoldDB" id="T0PZZ6"/>
<evidence type="ECO:0000313" key="2">
    <source>
        <dbReference type="EMBL" id="EQC26680.1"/>
    </source>
</evidence>
<name>T0PZZ6_SAPDV</name>
<feature type="transmembrane region" description="Helical" evidence="1">
    <location>
        <begin position="313"/>
        <end position="332"/>
    </location>
</feature>
<dbReference type="Proteomes" id="UP000030762">
    <property type="component" value="Unassembled WGS sequence"/>
</dbReference>
<protein>
    <submittedName>
        <fullName evidence="2">Uncharacterized protein</fullName>
    </submittedName>
</protein>
<feature type="transmembrane region" description="Helical" evidence="1">
    <location>
        <begin position="276"/>
        <end position="292"/>
    </location>
</feature>
<accession>T0PZZ6</accession>
<evidence type="ECO:0000313" key="3">
    <source>
        <dbReference type="Proteomes" id="UP000030762"/>
    </source>
</evidence>
<keyword evidence="1" id="KW-0812">Transmembrane</keyword>
<dbReference type="GeneID" id="19956245"/>
<feature type="transmembrane region" description="Helical" evidence="1">
    <location>
        <begin position="212"/>
        <end position="230"/>
    </location>
</feature>
<feature type="transmembrane region" description="Helical" evidence="1">
    <location>
        <begin position="136"/>
        <end position="153"/>
    </location>
</feature>
<dbReference type="EMBL" id="JH767225">
    <property type="protein sequence ID" value="EQC26680.1"/>
    <property type="molecule type" value="Genomic_DNA"/>
</dbReference>
<keyword evidence="1" id="KW-0472">Membrane</keyword>
<dbReference type="OrthoDB" id="70232at2759"/>
<dbReference type="OMA" id="TKCASIM"/>
<feature type="transmembrane region" description="Helical" evidence="1">
    <location>
        <begin position="251"/>
        <end position="270"/>
    </location>
</feature>
<dbReference type="RefSeq" id="XP_008619915.1">
    <property type="nucleotide sequence ID" value="XM_008621693.1"/>
</dbReference>
<dbReference type="eggNOG" id="ENOG502S7CD">
    <property type="taxonomic scope" value="Eukaryota"/>
</dbReference>
<sequence>MPPRCFSGVHEGPCAIADWGRCEYGWLRLAPVYLYLLVWIVLGLYMLSRNGPPHGLFRSDATTVHDHVAQGIAIASSQRKYRSLRQQRFQRAVRLLAMWAEHPQFTLMPLGLAFRITGSVFRLKYVLFAFSLTREAADALLAFSCGGLLLLLYSVKQCNTVRRRLVQPLAFDLFYIPMVATFLRLGTCPMGIEHVALPGSVICDCVDSFGYFWALGLISFVLHYCGALHHKMNVEPLATTVDFRFQPSYQFFIVMARTLCPIVSILASNADASRNETIGLLTGLLLVWSFLLEYSYRTQPCIGSGSSPNNIRVLAFSSAIYTTLASIGVLTTDASPSTLLWTLVPLPLVGVAAWKVNDRRARLFHIPNVSIVELLRDESPTIQLVGAVAALYVNPNRLVQSDHEKLLVELRRLAHGPMHTPLCRLYALRTLWFSHVEIFVARKPLLAIGEVRTAILQNYWLKDRANGDRPPRQHNLRPRSIKLSSQILNVVVERRVGRRRTSFSMLLANRVRSNCNGASHRTTGPSADHIALQSPATTTKCSVVNIRGAPWISYIQPTDDVVATANDFFRLALDIWAQSAAHQDRVAMRECALFLLQWYRTGHLNLQPVVYLQILSALCMVGTTKHIIDATHSLYNATLDKVTPVNLWLEHPGCIDHFAFALKVQSRSTVTKCASIMALIVESAKSTRAPPRRWTPAAIESVEVALSAWTHVYRISDCLERVYTYLFEIHPTKARLDAAPLKQVLRSCQTVSTLTSTSRREAVAPIVVPPQLIRSASFRRLSAVSPVPELPALCKRTSEFVRSPTVGRRRSSVTEQLASIGLTSPSINMSGGLSTYQPRRSSLQPPGATPAVVKLEVLAAVDQRRSQRGQFIEILDRAYDLHAATRLHCIRFGFAEAIQSAIELYYSSLECAIHDYVETALDPAVYEFFLPHLSAYVPPTPTLRRRSWWRQ</sequence>